<evidence type="ECO:0000256" key="3">
    <source>
        <dbReference type="ARBA" id="ARBA00022692"/>
    </source>
</evidence>
<evidence type="ECO:0000256" key="2">
    <source>
        <dbReference type="ARBA" id="ARBA00008924"/>
    </source>
</evidence>
<feature type="domain" description="Transmembrane protein 135 N-terminal" evidence="7">
    <location>
        <begin position="14"/>
        <end position="145"/>
    </location>
</feature>
<dbReference type="PANTHER" id="PTHR12459">
    <property type="entry name" value="TRANSMEMBRANE PROTEIN 135-RELATED"/>
    <property type="match status" value="1"/>
</dbReference>
<proteinExistence type="inferred from homology"/>
<comment type="similarity">
    <text evidence="2">Belongs to the TMEM135 family.</text>
</comment>
<dbReference type="Pfam" id="PF15982">
    <property type="entry name" value="TMEM135_C_rich"/>
    <property type="match status" value="1"/>
</dbReference>
<organism evidence="8 9">
    <name type="scientific">Phyllotreta striolata</name>
    <name type="common">Striped flea beetle</name>
    <name type="synonym">Crioceris striolata</name>
    <dbReference type="NCBI Taxonomy" id="444603"/>
    <lineage>
        <taxon>Eukaryota</taxon>
        <taxon>Metazoa</taxon>
        <taxon>Ecdysozoa</taxon>
        <taxon>Arthropoda</taxon>
        <taxon>Hexapoda</taxon>
        <taxon>Insecta</taxon>
        <taxon>Pterygota</taxon>
        <taxon>Neoptera</taxon>
        <taxon>Endopterygota</taxon>
        <taxon>Coleoptera</taxon>
        <taxon>Polyphaga</taxon>
        <taxon>Cucujiformia</taxon>
        <taxon>Chrysomeloidea</taxon>
        <taxon>Chrysomelidae</taxon>
        <taxon>Galerucinae</taxon>
        <taxon>Alticini</taxon>
        <taxon>Phyllotreta</taxon>
    </lineage>
</organism>
<keyword evidence="5 6" id="KW-0472">Membrane</keyword>
<accession>A0A9N9TKI5</accession>
<comment type="subcellular location">
    <subcellularLocation>
        <location evidence="1">Endomembrane system</location>
        <topology evidence="1">Multi-pass membrane protein</topology>
    </subcellularLocation>
</comment>
<keyword evidence="4 6" id="KW-1133">Transmembrane helix</keyword>
<dbReference type="EMBL" id="OU900108">
    <property type="protein sequence ID" value="CAG9858019.1"/>
    <property type="molecule type" value="Genomic_DNA"/>
</dbReference>
<dbReference type="Proteomes" id="UP001153712">
    <property type="component" value="Chromosome 15"/>
</dbReference>
<dbReference type="GO" id="GO:0012505">
    <property type="term" value="C:endomembrane system"/>
    <property type="evidence" value="ECO:0007669"/>
    <property type="project" value="UniProtKB-SubCell"/>
</dbReference>
<evidence type="ECO:0000256" key="1">
    <source>
        <dbReference type="ARBA" id="ARBA00004127"/>
    </source>
</evidence>
<evidence type="ECO:0000313" key="8">
    <source>
        <dbReference type="EMBL" id="CAG9858019.1"/>
    </source>
</evidence>
<sequence length="434" mass="48107">MPQTLSKMSPIGVSCRDYVHPWTNSCLQASAGLYLYCVYDSFRVYSTVYLLTLLMKGRKPTKEDLKKTFYGILQSTAFLSGTGLGYSLFLCLLRKTMGHYNLLTVSAMPAFLSSVFSILIERPGRRILLALYVSNVATETLWNMAKSRGMIQNIRCGNVAIFGASMAVLSAYFKRGSQEAGGSRGDSMFRVMRFVCGPYEEKLSGENSNSGGVVAENPGNLVENRRNRANRLSFIYNFVVKMAQTLRMYEKHETCRHPFSCFYYTLEGTGRMFTLGLGVQITLKLLLNLGSLIKSPGKIKHILFKRQTLSLALFLGLYNGIFRASSCATRWIRGEDGAANAFISGLLAGAAFVHYPDSTVSLYVLWKVAQITYNSGIEKASSRKCRVSRSSSTASARQFCFTQLFWNPPICGPVIGNSCIPSQAAGSLVCRELR</sequence>
<evidence type="ECO:0000259" key="7">
    <source>
        <dbReference type="Pfam" id="PF15982"/>
    </source>
</evidence>
<evidence type="ECO:0000256" key="4">
    <source>
        <dbReference type="ARBA" id="ARBA00022989"/>
    </source>
</evidence>
<name>A0A9N9TKI5_PHYSR</name>
<dbReference type="PANTHER" id="PTHR12459:SF15">
    <property type="entry name" value="TRANSMEMBRANE PROTEIN 135"/>
    <property type="match status" value="1"/>
</dbReference>
<feature type="transmembrane region" description="Helical" evidence="6">
    <location>
        <begin position="72"/>
        <end position="93"/>
    </location>
</feature>
<reference evidence="8" key="1">
    <citation type="submission" date="2022-01" db="EMBL/GenBank/DDBJ databases">
        <authorList>
            <person name="King R."/>
        </authorList>
    </citation>
    <scope>NUCLEOTIDE SEQUENCE</scope>
</reference>
<dbReference type="InterPro" id="IPR026749">
    <property type="entry name" value="Tmem135"/>
</dbReference>
<dbReference type="OrthoDB" id="291792at2759"/>
<gene>
    <name evidence="8" type="ORF">PHYEVI_LOCUS4412</name>
</gene>
<feature type="transmembrane region" description="Helical" evidence="6">
    <location>
        <begin position="100"/>
        <end position="120"/>
    </location>
</feature>
<evidence type="ECO:0000313" key="9">
    <source>
        <dbReference type="Proteomes" id="UP001153712"/>
    </source>
</evidence>
<keyword evidence="9" id="KW-1185">Reference proteome</keyword>
<dbReference type="InterPro" id="IPR031926">
    <property type="entry name" value="TMEM135_N"/>
</dbReference>
<protein>
    <recommendedName>
        <fullName evidence="7">Transmembrane protein 135 N-terminal domain-containing protein</fullName>
    </recommendedName>
</protein>
<dbReference type="AlphaFoldDB" id="A0A9N9TKI5"/>
<feature type="transmembrane region" description="Helical" evidence="6">
    <location>
        <begin position="33"/>
        <end position="52"/>
    </location>
</feature>
<evidence type="ECO:0000256" key="5">
    <source>
        <dbReference type="ARBA" id="ARBA00023136"/>
    </source>
</evidence>
<evidence type="ECO:0000256" key="6">
    <source>
        <dbReference type="SAM" id="Phobius"/>
    </source>
</evidence>
<keyword evidence="3 6" id="KW-0812">Transmembrane</keyword>